<keyword evidence="1" id="KW-0472">Membrane</keyword>
<comment type="caution">
    <text evidence="2">The sequence shown here is derived from an EMBL/GenBank/DDBJ whole genome shotgun (WGS) entry which is preliminary data.</text>
</comment>
<evidence type="ECO:0000313" key="3">
    <source>
        <dbReference type="Proteomes" id="UP000640614"/>
    </source>
</evidence>
<proteinExistence type="predicted"/>
<feature type="transmembrane region" description="Helical" evidence="1">
    <location>
        <begin position="85"/>
        <end position="105"/>
    </location>
</feature>
<keyword evidence="1" id="KW-1133">Transmembrane helix</keyword>
<protein>
    <submittedName>
        <fullName evidence="2">Uncharacterized protein</fullName>
    </submittedName>
</protein>
<dbReference type="EMBL" id="PRDM01000001">
    <property type="protein sequence ID" value="MBE8724177.1"/>
    <property type="molecule type" value="Genomic_DNA"/>
</dbReference>
<evidence type="ECO:0000313" key="2">
    <source>
        <dbReference type="EMBL" id="MBE8724177.1"/>
    </source>
</evidence>
<accession>A0ABR9THM8</accession>
<gene>
    <name evidence="2" type="ORF">C4F50_04380</name>
</gene>
<sequence>MKNSFLISYSFLRFQSMAYLFVIFWTTLIANVPSMFVIWKYTELMNGIVFFIFLFVVLLSVIVLIMQVLKIYSSQNQDNSIIKKVWIVVNIVLYYLVVGADLYIVSQFRF</sequence>
<organism evidence="2 3">
    <name type="scientific">Flavobacterium hungaricum</name>
    <dbReference type="NCBI Taxonomy" id="2082725"/>
    <lineage>
        <taxon>Bacteria</taxon>
        <taxon>Pseudomonadati</taxon>
        <taxon>Bacteroidota</taxon>
        <taxon>Flavobacteriia</taxon>
        <taxon>Flavobacteriales</taxon>
        <taxon>Flavobacteriaceae</taxon>
        <taxon>Flavobacterium</taxon>
    </lineage>
</organism>
<evidence type="ECO:0000256" key="1">
    <source>
        <dbReference type="SAM" id="Phobius"/>
    </source>
</evidence>
<keyword evidence="3" id="KW-1185">Reference proteome</keyword>
<name>A0ABR9THM8_9FLAO</name>
<reference evidence="2 3" key="1">
    <citation type="submission" date="2018-07" db="EMBL/GenBank/DDBJ databases">
        <title>Genome assembly of strain KB82.</title>
        <authorList>
            <person name="Kukolya J."/>
            <person name="Horvath B."/>
            <person name="Nagy I."/>
            <person name="Toth A."/>
        </authorList>
    </citation>
    <scope>NUCLEOTIDE SEQUENCE [LARGE SCALE GENOMIC DNA]</scope>
    <source>
        <strain evidence="2 3">Kb82</strain>
    </source>
</reference>
<dbReference type="RefSeq" id="WP_193845190.1">
    <property type="nucleotide sequence ID" value="NZ_PRDM01000001.1"/>
</dbReference>
<feature type="transmembrane region" description="Helical" evidence="1">
    <location>
        <begin position="20"/>
        <end position="42"/>
    </location>
</feature>
<dbReference type="Proteomes" id="UP000640614">
    <property type="component" value="Unassembled WGS sequence"/>
</dbReference>
<feature type="transmembrane region" description="Helical" evidence="1">
    <location>
        <begin position="48"/>
        <end position="73"/>
    </location>
</feature>
<keyword evidence="1" id="KW-0812">Transmembrane</keyword>